<gene>
    <name evidence="1" type="ORF">P3T76_010510</name>
</gene>
<protein>
    <recommendedName>
        <fullName evidence="3">M96 mating-specific protein family</fullName>
    </recommendedName>
</protein>
<evidence type="ECO:0000313" key="1">
    <source>
        <dbReference type="EMBL" id="KAK1935816.1"/>
    </source>
</evidence>
<sequence>MRDTSSCRDSPVDAACHSFVECDTSCKHRDVLPAVEFTKSGNKRRVRRIQVELPLLRQHVQELEVQLKRKQLQQLQVSPPHPQCNISEHKTQHASSLWNNVAEGQLKERLRVEREQLALTGFCKELVDYSAEMQRLFTKFEEIQEETLERVGSCQQGLKFWDLVVHSDADIFTDQMLVMTKLYLNWKQCQTPCRMINVESGLGMGRDIPRMDPSVKAGVVFDAQCGVLLPFGLDVVAEAYWKFFKFDHIDKNTAIIESDNLDDIFSRSFIVRTNLDGSLSEARGKYMCQKYVHDGNIVLVWSGVWDVEEYGGVKFHGLQLHKRGYVKLRSVPRQGPQEHSMSTVVETKFETIPIYHDNATDQEEQTKAFYTALNRSFKSMNEMFCNMMSDQLLKEDWKATFGHEKH</sequence>
<dbReference type="AlphaFoldDB" id="A0AAD9GC51"/>
<accession>A0AAD9GC51</accession>
<organism evidence="1 2">
    <name type="scientific">Phytophthora citrophthora</name>
    <dbReference type="NCBI Taxonomy" id="4793"/>
    <lineage>
        <taxon>Eukaryota</taxon>
        <taxon>Sar</taxon>
        <taxon>Stramenopiles</taxon>
        <taxon>Oomycota</taxon>
        <taxon>Peronosporomycetes</taxon>
        <taxon>Peronosporales</taxon>
        <taxon>Peronosporaceae</taxon>
        <taxon>Phytophthora</taxon>
    </lineage>
</organism>
<reference evidence="1" key="1">
    <citation type="submission" date="2023-08" db="EMBL/GenBank/DDBJ databases">
        <title>Reference Genome Resource for the Citrus Pathogen Phytophthora citrophthora.</title>
        <authorList>
            <person name="Moller H."/>
            <person name="Coetzee B."/>
            <person name="Rose L.J."/>
            <person name="Van Niekerk J.M."/>
        </authorList>
    </citation>
    <scope>NUCLEOTIDE SEQUENCE</scope>
    <source>
        <strain evidence="1">STE-U-9442</strain>
    </source>
</reference>
<comment type="caution">
    <text evidence="1">The sequence shown here is derived from an EMBL/GenBank/DDBJ whole genome shotgun (WGS) entry which is preliminary data.</text>
</comment>
<keyword evidence="2" id="KW-1185">Reference proteome</keyword>
<evidence type="ECO:0000313" key="2">
    <source>
        <dbReference type="Proteomes" id="UP001259832"/>
    </source>
</evidence>
<name>A0AAD9GC51_9STRA</name>
<dbReference type="Proteomes" id="UP001259832">
    <property type="component" value="Unassembled WGS sequence"/>
</dbReference>
<evidence type="ECO:0008006" key="3">
    <source>
        <dbReference type="Google" id="ProtNLM"/>
    </source>
</evidence>
<proteinExistence type="predicted"/>
<dbReference type="EMBL" id="JASMQC010000022">
    <property type="protein sequence ID" value="KAK1935816.1"/>
    <property type="molecule type" value="Genomic_DNA"/>
</dbReference>